<feature type="transmembrane region" description="Helical" evidence="8">
    <location>
        <begin position="1086"/>
        <end position="1106"/>
    </location>
</feature>
<dbReference type="InterPro" id="IPR003392">
    <property type="entry name" value="PTHD_SSD"/>
</dbReference>
<proteinExistence type="inferred from homology"/>
<reference evidence="10" key="1">
    <citation type="submission" date="2025-05" db="UniProtKB">
        <authorList>
            <consortium name="Ensembl"/>
        </authorList>
    </citation>
    <scope>IDENTIFICATION</scope>
</reference>
<feature type="transmembrane region" description="Helical" evidence="8">
    <location>
        <begin position="768"/>
        <end position="790"/>
    </location>
</feature>
<dbReference type="GO" id="GO:0048839">
    <property type="term" value="P:inner ear development"/>
    <property type="evidence" value="ECO:0007669"/>
    <property type="project" value="Ensembl"/>
</dbReference>
<evidence type="ECO:0000256" key="4">
    <source>
        <dbReference type="ARBA" id="ARBA00023136"/>
    </source>
</evidence>
<evidence type="ECO:0000256" key="3">
    <source>
        <dbReference type="ARBA" id="ARBA00022989"/>
    </source>
</evidence>
<dbReference type="PANTHER" id="PTHR45951:SF3">
    <property type="entry name" value="PROTEIN DISPATCHED"/>
    <property type="match status" value="1"/>
</dbReference>
<dbReference type="GO" id="GO:0048701">
    <property type="term" value="P:embryonic cranial skeleton morphogenesis"/>
    <property type="evidence" value="ECO:0007669"/>
    <property type="project" value="Ensembl"/>
</dbReference>
<dbReference type="GO" id="GO:0007224">
    <property type="term" value="P:smoothened signaling pathway"/>
    <property type="evidence" value="ECO:0007669"/>
    <property type="project" value="Ensembl"/>
</dbReference>
<dbReference type="Proteomes" id="UP000694388">
    <property type="component" value="Unplaced"/>
</dbReference>
<dbReference type="SUPFAM" id="SSF82866">
    <property type="entry name" value="Multidrug efflux transporter AcrB transmembrane domain"/>
    <property type="match status" value="2"/>
</dbReference>
<dbReference type="GeneTree" id="ENSGT00940000157407"/>
<keyword evidence="4 8" id="KW-0472">Membrane</keyword>
<dbReference type="Pfam" id="PF02460">
    <property type="entry name" value="Patched"/>
    <property type="match status" value="1"/>
</dbReference>
<dbReference type="PROSITE" id="PS50156">
    <property type="entry name" value="SSD"/>
    <property type="match status" value="1"/>
</dbReference>
<feature type="transmembrane region" description="Helical" evidence="8">
    <location>
        <begin position="1054"/>
        <end position="1074"/>
    </location>
</feature>
<evidence type="ECO:0000256" key="5">
    <source>
        <dbReference type="ARBA" id="ARBA00023180"/>
    </source>
</evidence>
<feature type="transmembrane region" description="Helical" evidence="8">
    <location>
        <begin position="691"/>
        <end position="714"/>
    </location>
</feature>
<name>A0A8C4QC92_EPTBU</name>
<evidence type="ECO:0000313" key="10">
    <source>
        <dbReference type="Ensembl" id="ENSEBUP00000012741.1"/>
    </source>
</evidence>
<dbReference type="InterPro" id="IPR052081">
    <property type="entry name" value="Dispatched_Hh_regulator"/>
</dbReference>
<evidence type="ECO:0000256" key="6">
    <source>
        <dbReference type="ARBA" id="ARBA00038046"/>
    </source>
</evidence>
<feature type="transmembrane region" description="Helical" evidence="8">
    <location>
        <begin position="185"/>
        <end position="207"/>
    </location>
</feature>
<dbReference type="GO" id="GO:0042694">
    <property type="term" value="P:muscle cell fate specification"/>
    <property type="evidence" value="ECO:0007669"/>
    <property type="project" value="Ensembl"/>
</dbReference>
<dbReference type="GO" id="GO:0021984">
    <property type="term" value="P:adenohypophysis development"/>
    <property type="evidence" value="ECO:0007669"/>
    <property type="project" value="Ensembl"/>
</dbReference>
<protein>
    <submittedName>
        <fullName evidence="10">Dispatched homolog 1 (Drosophila)</fullName>
    </submittedName>
</protein>
<keyword evidence="11" id="KW-1185">Reference proteome</keyword>
<dbReference type="InterPro" id="IPR000731">
    <property type="entry name" value="SSD"/>
</dbReference>
<feature type="compositionally biased region" description="Low complexity" evidence="7">
    <location>
        <begin position="468"/>
        <end position="485"/>
    </location>
</feature>
<dbReference type="Ensembl" id="ENSEBUT00000013317.1">
    <property type="protein sequence ID" value="ENSEBUP00000012741.1"/>
    <property type="gene ID" value="ENSEBUG00000008084.1"/>
</dbReference>
<evidence type="ECO:0000256" key="2">
    <source>
        <dbReference type="ARBA" id="ARBA00022692"/>
    </source>
</evidence>
<dbReference type="GO" id="GO:0007519">
    <property type="term" value="P:skeletal muscle tissue development"/>
    <property type="evidence" value="ECO:0007669"/>
    <property type="project" value="Ensembl"/>
</dbReference>
<feature type="transmembrane region" description="Helical" evidence="8">
    <location>
        <begin position="1157"/>
        <end position="1179"/>
    </location>
</feature>
<accession>A0A8C4QC92</accession>
<keyword evidence="3 8" id="KW-1133">Transmembrane helix</keyword>
<keyword evidence="5" id="KW-0325">Glycoprotein</keyword>
<dbReference type="GO" id="GO:0031290">
    <property type="term" value="P:retinal ganglion cell axon guidance"/>
    <property type="evidence" value="ECO:0007669"/>
    <property type="project" value="Ensembl"/>
</dbReference>
<evidence type="ECO:0000256" key="7">
    <source>
        <dbReference type="SAM" id="MobiDB-lite"/>
    </source>
</evidence>
<dbReference type="Ensembl" id="ENSEBUT00000013354.1">
    <property type="protein sequence ID" value="ENSEBUP00000012778.1"/>
    <property type="gene ID" value="ENSEBUG00000008084.1"/>
</dbReference>
<dbReference type="OMA" id="NGLLAMC"/>
<feature type="domain" description="SSD" evidence="9">
    <location>
        <begin position="604"/>
        <end position="714"/>
    </location>
</feature>
<dbReference type="GO" id="GO:0009952">
    <property type="term" value="P:anterior/posterior pattern specification"/>
    <property type="evidence" value="ECO:0007669"/>
    <property type="project" value="Ensembl"/>
</dbReference>
<dbReference type="FunFam" id="1.20.1640.10:FF:000011">
    <property type="entry name" value="Dispatched RND transporter family member 1"/>
    <property type="match status" value="1"/>
</dbReference>
<comment type="subcellular location">
    <subcellularLocation>
        <location evidence="1">Membrane</location>
        <topology evidence="1">Multi-pass membrane protein</topology>
    </subcellularLocation>
</comment>
<organism evidence="10 11">
    <name type="scientific">Eptatretus burgeri</name>
    <name type="common">Inshore hagfish</name>
    <dbReference type="NCBI Taxonomy" id="7764"/>
    <lineage>
        <taxon>Eukaryota</taxon>
        <taxon>Metazoa</taxon>
        <taxon>Chordata</taxon>
        <taxon>Craniata</taxon>
        <taxon>Vertebrata</taxon>
        <taxon>Cyclostomata</taxon>
        <taxon>Myxini</taxon>
        <taxon>Myxiniformes</taxon>
        <taxon>Myxinidae</taxon>
        <taxon>Eptatretinae</taxon>
        <taxon>Eptatretus</taxon>
    </lineage>
</organism>
<feature type="transmembrane region" description="Helical" evidence="8">
    <location>
        <begin position="1185"/>
        <end position="1207"/>
    </location>
</feature>
<dbReference type="Ensembl" id="ENSEBUT00000013301.1">
    <property type="protein sequence ID" value="ENSEBUP00000012725.1"/>
    <property type="gene ID" value="ENSEBUG00000008084.1"/>
</dbReference>
<keyword evidence="2 8" id="KW-0812">Transmembrane</keyword>
<evidence type="ECO:0000256" key="8">
    <source>
        <dbReference type="SAM" id="Phobius"/>
    </source>
</evidence>
<comment type="similarity">
    <text evidence="6">Belongs to the dispatched family.</text>
</comment>
<feature type="transmembrane region" description="Helical" evidence="8">
    <location>
        <begin position="556"/>
        <end position="574"/>
    </location>
</feature>
<dbReference type="Ensembl" id="ENSEBUT00000013330.1">
    <property type="protein sequence ID" value="ENSEBUP00000012754.1"/>
    <property type="gene ID" value="ENSEBUG00000008084.1"/>
</dbReference>
<feature type="transmembrane region" description="Helical" evidence="8">
    <location>
        <begin position="1118"/>
        <end position="1137"/>
    </location>
</feature>
<evidence type="ECO:0000256" key="1">
    <source>
        <dbReference type="ARBA" id="ARBA00004141"/>
    </source>
</evidence>
<dbReference type="GO" id="GO:0008015">
    <property type="term" value="P:blood circulation"/>
    <property type="evidence" value="ECO:0007669"/>
    <property type="project" value="Ensembl"/>
</dbReference>
<dbReference type="GO" id="GO:0022857">
    <property type="term" value="F:transmembrane transporter activity"/>
    <property type="evidence" value="ECO:0007669"/>
    <property type="project" value="TreeGrafter"/>
</dbReference>
<dbReference type="Gene3D" id="1.20.1640.10">
    <property type="entry name" value="Multidrug efflux transporter AcrB transmembrane domain"/>
    <property type="match status" value="2"/>
</dbReference>
<feature type="region of interest" description="Disordered" evidence="7">
    <location>
        <begin position="466"/>
        <end position="490"/>
    </location>
</feature>
<dbReference type="GO" id="GO:0016020">
    <property type="term" value="C:membrane"/>
    <property type="evidence" value="ECO:0007669"/>
    <property type="project" value="UniProtKB-SubCell"/>
</dbReference>
<dbReference type="PANTHER" id="PTHR45951">
    <property type="entry name" value="PROTEIN DISPATCHED-RELATED"/>
    <property type="match status" value="1"/>
</dbReference>
<evidence type="ECO:0000259" key="9">
    <source>
        <dbReference type="PROSITE" id="PS50156"/>
    </source>
</evidence>
<evidence type="ECO:0000313" key="11">
    <source>
        <dbReference type="Proteomes" id="UP000694388"/>
    </source>
</evidence>
<feature type="transmembrane region" description="Helical" evidence="8">
    <location>
        <begin position="660"/>
        <end position="679"/>
    </location>
</feature>
<sequence length="1433" mass="157913">MGDGLHLRVANGGYHTHCKDGRQGLESLITSPGSACDIEHYNQDQGQSSILSGPGCLECKHRTIRMARKTTVTSRNGDTRESTPYCEQCCESQVHRLSTSNSVLKANGDISTVVSANLAMETMVDGIGNDLHPCQSSFYHHCCCYDNDAEQSSTPAPSVPSQHMVYIRRKASYLPRSYAELIAEWPLAVLVACTSIITICALLAVLVPELPDFSDPLLGFEPRGTEISQRLVTWNNMVKNTGYMATLSNLPFRYAEQLARRRAQLHHHWLEERERREAPAANMQAVREETEVNGVGFVPWHAIVEWDFRSDGFFCDAPDEKYSRLVFVAADGGSLWNVTALKSMCQIYEKKVESHASYSELCHRASVHRCCPAWSPGSYIAALFNRSGCKDITERDLAAALRLLRACAPLYHNGTLEPGCWNFATGRRERGRCRLVPRRCVRRNAVYHMLHFLFDNDFLAVNVGGEKQNSQGRQGSASSRRNSNGKVGEEKPLLPAVPILRYAMIFVPTAKGEGMMELYRDQLENWNLTDGLTRIAGIEFGIKHILFQDYLLTDTMYPAIAMVVVLVVMCLYTGSAFITLMTMFAMVSSLILAYFVYRLILGFQFFPFMNLTSLVVLVGIGADDAFVLCDVWQQAGIDASSAPGEDTSLLRRVRVTLRHAALSMFITSFTTAAAFYANYISSITAVRCFGVYAGTAILANFALMVSWLPAVVVLQHRYLTEITPPPLTITCEGKSVVAVAWRQMAAARVTISRVARYLFRRLLPQAVVALRHIWLCVFLALAIAGAYAVFIEPGIRLPSLELTEFRVFHPSHPFERYDTEFRPLFAFERSGRVGHGSRSGPSGDLALPVTLVWGILPIDLGDPLNPLDRGGLKLDLEFDASSPEAQQWLLGFCERLRNQSFYLPRDGDKDFSGCFMEAFKRWMETEAEATEDSNCQEDDRTMILEPCCSGQVFPYQRVVFEHCLKRAVLQLEHRYRMPLDSRSPGPRFNVNDTLQAVLVEFLTTQPFTLAYGPMARFYRRLNNWLTSELTSAPQGLRQAWFVTSLEYYDLQASLWAGCLMSLGLAAGLAFAVMLATTHSPLVSLHALLSIGSAIAVTTGALALLGWELNVLESVTVSVAVGLSVDFAVHYGIAYRLAPAGGRRERVTFSLDRMGSAVSMAALTTFLAGATMMPSTVLAYTQLGTFLMLVMAVSWAYATFFFQSLCCCMGPRGEARASNGILIPATSSASCMPSQCSCFPIPSSNILSCPSRPWCTSLVNACSGQKPQLLPSLEEHELQTLPAEAGGDQSYRGDLAPRCFGCHELLGTQPMPNGDYPVVEQGNGDNFDSNALHQHDNQCHAQKCKEPIPSSSNIQEEKAVLSHFLAVSAGPGSLNGMRSSLRLALHAGSVAAAMACREGVVNISLDPIVLPNSDSGVPDVWLRRADASADSCSV</sequence>